<dbReference type="AlphaFoldDB" id="A0A495ESC8"/>
<protein>
    <recommendedName>
        <fullName evidence="3">ABM domain-containing protein</fullName>
    </recommendedName>
</protein>
<evidence type="ECO:0000313" key="2">
    <source>
        <dbReference type="Proteomes" id="UP000276055"/>
    </source>
</evidence>
<dbReference type="OrthoDB" id="1550900at2"/>
<accession>A0A495ESC8</accession>
<dbReference type="Proteomes" id="UP000276055">
    <property type="component" value="Unassembled WGS sequence"/>
</dbReference>
<evidence type="ECO:0008006" key="3">
    <source>
        <dbReference type="Google" id="ProtNLM"/>
    </source>
</evidence>
<dbReference type="RefSeq" id="WP_120954370.1">
    <property type="nucleotide sequence ID" value="NZ_RBIR01000005.1"/>
</dbReference>
<sequence length="97" mass="10157">MAVAVIMEFSGATLGQYDQVIEKMGLTPGGPGPAGALGHWVAATDDGIVVTDLWQTRELYDAFAKDQIGPFTAEVGLSAPAVKYLDAHNYFTPGADA</sequence>
<reference evidence="1 2" key="1">
    <citation type="submission" date="2018-10" db="EMBL/GenBank/DDBJ databases">
        <title>Genomic Encyclopedia of Type Strains, Phase IV (KMG-IV): sequencing the most valuable type-strain genomes for metagenomic binning, comparative biology and taxonomic classification.</title>
        <authorList>
            <person name="Goeker M."/>
        </authorList>
    </citation>
    <scope>NUCLEOTIDE SEQUENCE [LARGE SCALE GENOMIC DNA]</scope>
    <source>
        <strain evidence="1 2">DSM 25586</strain>
    </source>
</reference>
<gene>
    <name evidence="1" type="ORF">C8D78_2712</name>
</gene>
<comment type="caution">
    <text evidence="1">The sequence shown here is derived from an EMBL/GenBank/DDBJ whole genome shotgun (WGS) entry which is preliminary data.</text>
</comment>
<name>A0A495ESC8_9MICC</name>
<dbReference type="EMBL" id="RBIR01000005">
    <property type="protein sequence ID" value="RKR18967.1"/>
    <property type="molecule type" value="Genomic_DNA"/>
</dbReference>
<organism evidence="1 2">
    <name type="scientific">Arthrobacter oryzae</name>
    <dbReference type="NCBI Taxonomy" id="409290"/>
    <lineage>
        <taxon>Bacteria</taxon>
        <taxon>Bacillati</taxon>
        <taxon>Actinomycetota</taxon>
        <taxon>Actinomycetes</taxon>
        <taxon>Micrococcales</taxon>
        <taxon>Micrococcaceae</taxon>
        <taxon>Arthrobacter</taxon>
    </lineage>
</organism>
<evidence type="ECO:0000313" key="1">
    <source>
        <dbReference type="EMBL" id="RKR18967.1"/>
    </source>
</evidence>
<proteinExistence type="predicted"/>